<evidence type="ECO:0000313" key="3">
    <source>
        <dbReference type="Proteomes" id="UP000278792"/>
    </source>
</evidence>
<proteinExistence type="predicted"/>
<dbReference type="RefSeq" id="WP_123782583.1">
    <property type="nucleotide sequence ID" value="NZ_RKIK01000044.1"/>
</dbReference>
<dbReference type="EMBL" id="RKIK01000044">
    <property type="protein sequence ID" value="ROV59331.1"/>
    <property type="molecule type" value="Genomic_DNA"/>
</dbReference>
<accession>A0A3N3DXS5</accession>
<dbReference type="GO" id="GO:0016747">
    <property type="term" value="F:acyltransferase activity, transferring groups other than amino-acyl groups"/>
    <property type="evidence" value="ECO:0007669"/>
    <property type="project" value="InterPro"/>
</dbReference>
<keyword evidence="2" id="KW-0808">Transferase</keyword>
<dbReference type="Pfam" id="PF00583">
    <property type="entry name" value="Acetyltransf_1"/>
    <property type="match status" value="1"/>
</dbReference>
<evidence type="ECO:0000259" key="1">
    <source>
        <dbReference type="PROSITE" id="PS51186"/>
    </source>
</evidence>
<reference evidence="2 3" key="1">
    <citation type="submission" date="2018-11" db="EMBL/GenBank/DDBJ databases">
        <title>Vibrio ponticus strain CAIM 1751 pathogenic for the snapper Lutjanus guttatus.</title>
        <authorList>
            <person name="Soto-Rodriguez S."/>
            <person name="Lozano-Olvera R."/>
            <person name="Gomez-Gil B."/>
        </authorList>
    </citation>
    <scope>NUCLEOTIDE SEQUENCE [LARGE SCALE GENOMIC DNA]</scope>
    <source>
        <strain evidence="2 3">CAIM 1751</strain>
    </source>
</reference>
<dbReference type="InterPro" id="IPR016181">
    <property type="entry name" value="Acyl_CoA_acyltransferase"/>
</dbReference>
<comment type="caution">
    <text evidence="2">The sequence shown here is derived from an EMBL/GenBank/DDBJ whole genome shotgun (WGS) entry which is preliminary data.</text>
</comment>
<evidence type="ECO:0000313" key="2">
    <source>
        <dbReference type="EMBL" id="ROV59331.1"/>
    </source>
</evidence>
<dbReference type="Proteomes" id="UP000278792">
    <property type="component" value="Unassembled WGS sequence"/>
</dbReference>
<dbReference type="AlphaFoldDB" id="A0A3N3DXS5"/>
<name>A0A3N3DXS5_9VIBR</name>
<dbReference type="InterPro" id="IPR000182">
    <property type="entry name" value="GNAT_dom"/>
</dbReference>
<feature type="domain" description="N-acetyltransferase" evidence="1">
    <location>
        <begin position="1"/>
        <end position="156"/>
    </location>
</feature>
<dbReference type="PROSITE" id="PS51186">
    <property type="entry name" value="GNAT"/>
    <property type="match status" value="1"/>
</dbReference>
<dbReference type="SUPFAM" id="SSF55729">
    <property type="entry name" value="Acyl-CoA N-acyltransferases (Nat)"/>
    <property type="match status" value="1"/>
</dbReference>
<organism evidence="2 3">
    <name type="scientific">Vibrio ponticus</name>
    <dbReference type="NCBI Taxonomy" id="265668"/>
    <lineage>
        <taxon>Bacteria</taxon>
        <taxon>Pseudomonadati</taxon>
        <taxon>Pseudomonadota</taxon>
        <taxon>Gammaproteobacteria</taxon>
        <taxon>Vibrionales</taxon>
        <taxon>Vibrionaceae</taxon>
        <taxon>Vibrio</taxon>
    </lineage>
</organism>
<gene>
    <name evidence="2" type="ORF">EGH82_14190</name>
</gene>
<protein>
    <submittedName>
        <fullName evidence="2">N-acetyltransferase</fullName>
    </submittedName>
</protein>
<dbReference type="CDD" id="cd04301">
    <property type="entry name" value="NAT_SF"/>
    <property type="match status" value="1"/>
</dbReference>
<dbReference type="Gene3D" id="3.40.630.30">
    <property type="match status" value="1"/>
</dbReference>
<sequence length="179" mass="19249">MNYSILDLTQQDEIKDLFQATFSDSEGSDEGAVIGELANQLVVTTNSDEMVIVGASENDTLVGCVIFTKFHFKSNSTNAYLLSPAAVATSAQGKGIGQKLITFGLEALKAQGVELVVTYGDPSFYSKVGFAQITEEQVKAPLVLSYPHGWLGQKLDGSDLVAIDSETLCAPALNEQKYW</sequence>